<dbReference type="NCBIfam" id="NF038403">
    <property type="entry name" value="perm_prefix_1"/>
    <property type="match status" value="1"/>
</dbReference>
<feature type="transmembrane region" description="Helical" evidence="1">
    <location>
        <begin position="260"/>
        <end position="278"/>
    </location>
</feature>
<accession>A0A1M6YKH9</accession>
<name>A0A1M6YKH9_9FIRM</name>
<feature type="transmembrane region" description="Helical" evidence="1">
    <location>
        <begin position="85"/>
        <end position="106"/>
    </location>
</feature>
<keyword evidence="2" id="KW-0132">Cell division</keyword>
<reference evidence="2 3" key="1">
    <citation type="submission" date="2016-11" db="EMBL/GenBank/DDBJ databases">
        <authorList>
            <person name="Jaros S."/>
            <person name="Januszkiewicz K."/>
            <person name="Wedrychowicz H."/>
        </authorList>
    </citation>
    <scope>NUCLEOTIDE SEQUENCE [LARGE SCALE GENOMIC DNA]</scope>
    <source>
        <strain evidence="2 3">DSM 15929</strain>
    </source>
</reference>
<feature type="transmembrane region" description="Helical" evidence="1">
    <location>
        <begin position="112"/>
        <end position="134"/>
    </location>
</feature>
<evidence type="ECO:0000313" key="3">
    <source>
        <dbReference type="Proteomes" id="UP000184386"/>
    </source>
</evidence>
<dbReference type="GO" id="GO:0051301">
    <property type="term" value="P:cell division"/>
    <property type="evidence" value="ECO:0007669"/>
    <property type="project" value="UniProtKB-KW"/>
</dbReference>
<dbReference type="OrthoDB" id="9802195at2"/>
<dbReference type="EMBL" id="FRAC01000025">
    <property type="protein sequence ID" value="SHL18758.1"/>
    <property type="molecule type" value="Genomic_DNA"/>
</dbReference>
<protein>
    <submittedName>
        <fullName evidence="2">Cell division protein FtsW, lipid II flippase</fullName>
    </submittedName>
</protein>
<feature type="transmembrane region" description="Helical" evidence="1">
    <location>
        <begin position="229"/>
        <end position="248"/>
    </location>
</feature>
<keyword evidence="1" id="KW-1133">Transmembrane helix</keyword>
<feature type="transmembrane region" description="Helical" evidence="1">
    <location>
        <begin position="204"/>
        <end position="223"/>
    </location>
</feature>
<evidence type="ECO:0000313" key="2">
    <source>
        <dbReference type="EMBL" id="SHL18758.1"/>
    </source>
</evidence>
<keyword evidence="2" id="KW-0131">Cell cycle</keyword>
<feature type="transmembrane region" description="Helical" evidence="1">
    <location>
        <begin position="416"/>
        <end position="435"/>
    </location>
</feature>
<organism evidence="2 3">
    <name type="scientific">Anaerocolumna jejuensis DSM 15929</name>
    <dbReference type="NCBI Taxonomy" id="1121322"/>
    <lineage>
        <taxon>Bacteria</taxon>
        <taxon>Bacillati</taxon>
        <taxon>Bacillota</taxon>
        <taxon>Clostridia</taxon>
        <taxon>Lachnospirales</taxon>
        <taxon>Lachnospiraceae</taxon>
        <taxon>Anaerocolumna</taxon>
    </lineage>
</organism>
<dbReference type="InterPro" id="IPR047928">
    <property type="entry name" value="Perm_prefix_1"/>
</dbReference>
<feature type="transmembrane region" description="Helical" evidence="1">
    <location>
        <begin position="146"/>
        <end position="166"/>
    </location>
</feature>
<keyword evidence="1" id="KW-0472">Membrane</keyword>
<dbReference type="Proteomes" id="UP000184386">
    <property type="component" value="Unassembled WGS sequence"/>
</dbReference>
<sequence>MGQQPGATKEVNRFLEDVAEQIQYKPIRKEIKEELEAHIEDRKEEYTLQGMDEADAWNKAIDHMGDAVEIGVHLNEVRKVQKNPLTVILVIALMVIGLLGNIRAGMVEKSGIFFLDSFYFLYGFTIFLIMYYFGFESMVKHLRTKFKVFMGAWLFILVFFMIQRVFEIHIYRMTKITIIFAGELLSIPIIIGMAYFNRNKKYKSILLTAAVAAIVITSISVHFMDDYFLASNLIFLLTIFTALLYMIMKGMIKGKIRNQLFSWLLSLGVVLAVFAVSFEGSWKYEFQQCFYPEKLASDYFDDSYNSILIKNLLGKAELTGAIKLSQEELKSYYTSEWYFKSLGEFDYEYKMQSVKEGEVKALEDVLPEHYQSNYRIAYWIFKYGWLPSIVLILMAAAVYGMLIRMVGRMKNNIGKVLAFSCTVALLLQFILYILGNFGFQFGRFCNFPFISEGSASIIVNAVLVGLACSAFRYDRVFKEEKRKGIII</sequence>
<keyword evidence="3" id="KW-1185">Reference proteome</keyword>
<dbReference type="RefSeq" id="WP_073279067.1">
    <property type="nucleotide sequence ID" value="NZ_FRAC01000025.1"/>
</dbReference>
<dbReference type="AlphaFoldDB" id="A0A1M6YKH9"/>
<gene>
    <name evidence="2" type="ORF">SAMN02745136_04315</name>
</gene>
<dbReference type="STRING" id="1121322.SAMN02745136_04315"/>
<proteinExistence type="predicted"/>
<feature type="transmembrane region" description="Helical" evidence="1">
    <location>
        <begin position="178"/>
        <end position="197"/>
    </location>
</feature>
<feature type="transmembrane region" description="Helical" evidence="1">
    <location>
        <begin position="383"/>
        <end position="404"/>
    </location>
</feature>
<evidence type="ECO:0000256" key="1">
    <source>
        <dbReference type="SAM" id="Phobius"/>
    </source>
</evidence>
<keyword evidence="1" id="KW-0812">Transmembrane</keyword>
<feature type="transmembrane region" description="Helical" evidence="1">
    <location>
        <begin position="455"/>
        <end position="473"/>
    </location>
</feature>